<accession>A0ABW4TB94</accession>
<organism evidence="1 2">
    <name type="scientific">Nonomuraea mangrovi</name>
    <dbReference type="NCBI Taxonomy" id="2316207"/>
    <lineage>
        <taxon>Bacteria</taxon>
        <taxon>Bacillati</taxon>
        <taxon>Actinomycetota</taxon>
        <taxon>Actinomycetes</taxon>
        <taxon>Streptosporangiales</taxon>
        <taxon>Streptosporangiaceae</taxon>
        <taxon>Nonomuraea</taxon>
    </lineage>
</organism>
<protein>
    <submittedName>
        <fullName evidence="1">Uncharacterized protein</fullName>
    </submittedName>
</protein>
<reference evidence="2" key="1">
    <citation type="journal article" date="2019" name="Int. J. Syst. Evol. Microbiol.">
        <title>The Global Catalogue of Microorganisms (GCM) 10K type strain sequencing project: providing services to taxonomists for standard genome sequencing and annotation.</title>
        <authorList>
            <consortium name="The Broad Institute Genomics Platform"/>
            <consortium name="The Broad Institute Genome Sequencing Center for Infectious Disease"/>
            <person name="Wu L."/>
            <person name="Ma J."/>
        </authorList>
    </citation>
    <scope>NUCLEOTIDE SEQUENCE [LARGE SCALE GENOMIC DNA]</scope>
    <source>
        <strain evidence="2">ICMP 6774ER</strain>
    </source>
</reference>
<name>A0ABW4TB94_9ACTN</name>
<dbReference type="Proteomes" id="UP001597368">
    <property type="component" value="Unassembled WGS sequence"/>
</dbReference>
<comment type="caution">
    <text evidence="1">The sequence shown here is derived from an EMBL/GenBank/DDBJ whole genome shotgun (WGS) entry which is preliminary data.</text>
</comment>
<dbReference type="RefSeq" id="WP_379581139.1">
    <property type="nucleotide sequence ID" value="NZ_JBHUFV010000079.1"/>
</dbReference>
<evidence type="ECO:0000313" key="1">
    <source>
        <dbReference type="EMBL" id="MFD1939051.1"/>
    </source>
</evidence>
<gene>
    <name evidence="1" type="ORF">ACFSKW_47080</name>
</gene>
<keyword evidence="2" id="KW-1185">Reference proteome</keyword>
<sequence length="80" mass="8755">MAVGLVTGVLFAWGFGLLTERRLRTHGPELLDMMRTGRRPASAFGFMAMPEMSRRGKTMSMLCWSFGPIPLVPQGIVAGV</sequence>
<evidence type="ECO:0000313" key="2">
    <source>
        <dbReference type="Proteomes" id="UP001597368"/>
    </source>
</evidence>
<proteinExistence type="predicted"/>
<dbReference type="EMBL" id="JBHUFV010000079">
    <property type="protein sequence ID" value="MFD1939051.1"/>
    <property type="molecule type" value="Genomic_DNA"/>
</dbReference>